<accession>A0A8A4TQ08</accession>
<keyword evidence="4" id="KW-1185">Reference proteome</keyword>
<protein>
    <submittedName>
        <fullName evidence="3">AAA family ATPase</fullName>
    </submittedName>
</protein>
<dbReference type="Pfam" id="PF13304">
    <property type="entry name" value="AAA_21"/>
    <property type="match status" value="1"/>
</dbReference>
<dbReference type="Proteomes" id="UP000663929">
    <property type="component" value="Chromosome"/>
</dbReference>
<dbReference type="GO" id="GO:0005524">
    <property type="term" value="F:ATP binding"/>
    <property type="evidence" value="ECO:0007669"/>
    <property type="project" value="InterPro"/>
</dbReference>
<dbReference type="PANTHER" id="PTHR43581:SF2">
    <property type="entry name" value="EXCINUCLEASE ATPASE SUBUNIT"/>
    <property type="match status" value="1"/>
</dbReference>
<dbReference type="Pfam" id="PF13476">
    <property type="entry name" value="AAA_23"/>
    <property type="match status" value="1"/>
</dbReference>
<name>A0A8A4TQ08_SULCO</name>
<organism evidence="3 4">
    <name type="scientific">Sulfidibacter corallicola</name>
    <dbReference type="NCBI Taxonomy" id="2818388"/>
    <lineage>
        <taxon>Bacteria</taxon>
        <taxon>Pseudomonadati</taxon>
        <taxon>Acidobacteriota</taxon>
        <taxon>Holophagae</taxon>
        <taxon>Acanthopleuribacterales</taxon>
        <taxon>Acanthopleuribacteraceae</taxon>
        <taxon>Sulfidibacter</taxon>
    </lineage>
</organism>
<dbReference type="GO" id="GO:0016887">
    <property type="term" value="F:ATP hydrolysis activity"/>
    <property type="evidence" value="ECO:0007669"/>
    <property type="project" value="InterPro"/>
</dbReference>
<evidence type="ECO:0000313" key="3">
    <source>
        <dbReference type="EMBL" id="QTD51068.1"/>
    </source>
</evidence>
<reference evidence="3" key="1">
    <citation type="submission" date="2021-03" db="EMBL/GenBank/DDBJ databases">
        <title>Acanthopleuribacteraceae sp. M133.</title>
        <authorList>
            <person name="Wang G."/>
        </authorList>
    </citation>
    <scope>NUCLEOTIDE SEQUENCE</scope>
    <source>
        <strain evidence="3">M133</strain>
    </source>
</reference>
<dbReference type="InterPro" id="IPR027417">
    <property type="entry name" value="P-loop_NTPase"/>
</dbReference>
<evidence type="ECO:0000259" key="2">
    <source>
        <dbReference type="Pfam" id="PF13476"/>
    </source>
</evidence>
<dbReference type="InterPro" id="IPR038729">
    <property type="entry name" value="Rad50/SbcC_AAA"/>
</dbReference>
<dbReference type="InterPro" id="IPR003959">
    <property type="entry name" value="ATPase_AAA_core"/>
</dbReference>
<dbReference type="SUPFAM" id="SSF52540">
    <property type="entry name" value="P-loop containing nucleoside triphosphate hydrolases"/>
    <property type="match status" value="1"/>
</dbReference>
<sequence>MRIDSLRLQNFKGFDDQSFSFGPTFNLLIGDNGSGKTAILDALTIAIGSLFLKFADAPSRHIRQDEVRLKTVRWDNGQGVNREPQYPVVIGAHGHVSGKPLEWERRLKTGSSRTDRIKARPILNVSSSLQKNVMEGKPTPLPVIAYYGTGRLWLQKQDRTTSLGKAESRLAAYSDSLDPASNEKQFIRWFIDQEFANFQNTSRGDKPDEVLGAIKRAIQKCLPGCESFFYDGKEKAICAQFSDGRNLPIEKFSDGERNMMGMIADLGSRCCKLNPFYGGEALQRTEGIVLIDEIDLHLHPNWQRRVVGDLKRCFPKVQFIATTHSPFIIQALNPTEDYTIRLTEEDGALPGSTDTLGIEDIAEIYQGVENPQRSRRYFEKIDAAERYFEAMDRAKNARGAERQERIAELNQLMKEMELFGHDPAFQAALRLERRAQGLGDSN</sequence>
<dbReference type="Gene3D" id="3.40.50.300">
    <property type="entry name" value="P-loop containing nucleotide triphosphate hydrolases"/>
    <property type="match status" value="1"/>
</dbReference>
<gene>
    <name evidence="3" type="ORF">J3U87_01245</name>
</gene>
<dbReference type="KEGG" id="scor:J3U87_01245"/>
<dbReference type="InterPro" id="IPR051396">
    <property type="entry name" value="Bact_Antivir_Def_Nuclease"/>
</dbReference>
<evidence type="ECO:0000259" key="1">
    <source>
        <dbReference type="Pfam" id="PF13304"/>
    </source>
</evidence>
<dbReference type="PANTHER" id="PTHR43581">
    <property type="entry name" value="ATP/GTP PHOSPHATASE"/>
    <property type="match status" value="1"/>
</dbReference>
<dbReference type="GO" id="GO:0006302">
    <property type="term" value="P:double-strand break repair"/>
    <property type="evidence" value="ECO:0007669"/>
    <property type="project" value="InterPro"/>
</dbReference>
<evidence type="ECO:0000313" key="4">
    <source>
        <dbReference type="Proteomes" id="UP000663929"/>
    </source>
</evidence>
<feature type="domain" description="ATPase AAA-type core" evidence="1">
    <location>
        <begin position="193"/>
        <end position="329"/>
    </location>
</feature>
<proteinExistence type="predicted"/>
<dbReference type="AlphaFoldDB" id="A0A8A4TQ08"/>
<feature type="domain" description="Rad50/SbcC-type AAA" evidence="2">
    <location>
        <begin position="5"/>
        <end position="189"/>
    </location>
</feature>
<dbReference type="RefSeq" id="WP_237381204.1">
    <property type="nucleotide sequence ID" value="NZ_CP071793.1"/>
</dbReference>
<dbReference type="EMBL" id="CP071793">
    <property type="protein sequence ID" value="QTD51068.1"/>
    <property type="molecule type" value="Genomic_DNA"/>
</dbReference>